<feature type="coiled-coil region" evidence="1">
    <location>
        <begin position="197"/>
        <end position="259"/>
    </location>
</feature>
<proteinExistence type="predicted"/>
<keyword evidence="1" id="KW-0175">Coiled coil</keyword>
<dbReference type="EMBL" id="CAXAJV020001301">
    <property type="protein sequence ID" value="CAL7951452.1"/>
    <property type="molecule type" value="Genomic_DNA"/>
</dbReference>
<evidence type="ECO:0000256" key="1">
    <source>
        <dbReference type="SAM" id="Coils"/>
    </source>
</evidence>
<evidence type="ECO:0000256" key="2">
    <source>
        <dbReference type="SAM" id="MobiDB-lite"/>
    </source>
</evidence>
<dbReference type="Proteomes" id="UP001642520">
    <property type="component" value="Unassembled WGS sequence"/>
</dbReference>
<sequence length="426" mass="48291">MPKLNKFLVTSIIADIRECVRVSNEIYSWLGDIEHLSWKFPTKTARDINAMEIVKEHNGTAGEFYILLLELAYDRFFRKIAAPQQVRNGEDGTTASKVSQSSQANSSLNYCESCTLAGATILQAINAIQQVFVENKLISVAATRRDECRNDIYEKTQWAVMSRLTNGVETDVETALKMVVETNQRMQTVGRDQDRAIRELRTNLTTQEERAEALQFENFELKDLLRNARKEVAGTERSNAALKLENETLKDSLEDTRRRMSMLAVGSNVWQSQAVTLAESKLELEKTVIGLREGIVDTRDAYLETERRTRALLDESRKENDSLREECKEKVEQLEQEIASLRSLISSKKDSDGTGNGDDNGSIKGTLDGTVLKPEDDPVADMTQQLISNREKIETLKRQNERLSKTLCRLREYRLTGQITTNGPNK</sequence>
<evidence type="ECO:0000313" key="3">
    <source>
        <dbReference type="EMBL" id="CAL7951452.1"/>
    </source>
</evidence>
<feature type="coiled-coil region" evidence="1">
    <location>
        <begin position="379"/>
        <end position="406"/>
    </location>
</feature>
<name>A0ABP1PF39_XYLVO</name>
<reference evidence="3 4" key="1">
    <citation type="submission" date="2024-08" db="EMBL/GenBank/DDBJ databases">
        <authorList>
            <person name="Will J Nash"/>
            <person name="Angela Man"/>
            <person name="Seanna McTaggart"/>
            <person name="Kendall Baker"/>
            <person name="Tom Barker"/>
            <person name="Leah Catchpole"/>
            <person name="Alex Durrant"/>
            <person name="Karim Gharbi"/>
            <person name="Naomi Irish"/>
            <person name="Gemy Kaithakottil"/>
            <person name="Debby Ku"/>
            <person name="Aaliyah Providence"/>
            <person name="Felix Shaw"/>
            <person name="David Swarbreck"/>
            <person name="Chris Watkins"/>
            <person name="Ann M. McCartney"/>
            <person name="Giulio Formenti"/>
            <person name="Alice Mouton"/>
            <person name="Noel Vella"/>
            <person name="Bjorn M von Reumont"/>
            <person name="Adriana Vella"/>
            <person name="Wilfried Haerty"/>
        </authorList>
    </citation>
    <scope>NUCLEOTIDE SEQUENCE [LARGE SCALE GENOMIC DNA]</scope>
</reference>
<comment type="caution">
    <text evidence="3">The sequence shown here is derived from an EMBL/GenBank/DDBJ whole genome shotgun (WGS) entry which is preliminary data.</text>
</comment>
<protein>
    <submittedName>
        <fullName evidence="3">Uncharacterized protein</fullName>
    </submittedName>
</protein>
<keyword evidence="4" id="KW-1185">Reference proteome</keyword>
<gene>
    <name evidence="3" type="ORF">XYLVIOL_LOCUS10523</name>
</gene>
<feature type="region of interest" description="Disordered" evidence="2">
    <location>
        <begin position="345"/>
        <end position="377"/>
    </location>
</feature>
<evidence type="ECO:0000313" key="4">
    <source>
        <dbReference type="Proteomes" id="UP001642520"/>
    </source>
</evidence>
<organism evidence="3 4">
    <name type="scientific">Xylocopa violacea</name>
    <name type="common">Violet carpenter bee</name>
    <name type="synonym">Apis violacea</name>
    <dbReference type="NCBI Taxonomy" id="135666"/>
    <lineage>
        <taxon>Eukaryota</taxon>
        <taxon>Metazoa</taxon>
        <taxon>Ecdysozoa</taxon>
        <taxon>Arthropoda</taxon>
        <taxon>Hexapoda</taxon>
        <taxon>Insecta</taxon>
        <taxon>Pterygota</taxon>
        <taxon>Neoptera</taxon>
        <taxon>Endopterygota</taxon>
        <taxon>Hymenoptera</taxon>
        <taxon>Apocrita</taxon>
        <taxon>Aculeata</taxon>
        <taxon>Apoidea</taxon>
        <taxon>Anthophila</taxon>
        <taxon>Apidae</taxon>
        <taxon>Xylocopa</taxon>
        <taxon>Xylocopa</taxon>
    </lineage>
</organism>
<accession>A0ABP1PF39</accession>